<organism evidence="3 4">
    <name type="scientific">Serpentinimonas raichei</name>
    <dbReference type="NCBI Taxonomy" id="1458425"/>
    <lineage>
        <taxon>Bacteria</taxon>
        <taxon>Pseudomonadati</taxon>
        <taxon>Pseudomonadota</taxon>
        <taxon>Betaproteobacteria</taxon>
        <taxon>Burkholderiales</taxon>
        <taxon>Comamonadaceae</taxon>
        <taxon>Serpentinimonas</taxon>
    </lineage>
</organism>
<dbReference type="EMBL" id="AP014568">
    <property type="protein sequence ID" value="BAO81570.1"/>
    <property type="molecule type" value="Genomic_DNA"/>
</dbReference>
<dbReference type="OrthoDB" id="8561243at2"/>
<dbReference type="Gene3D" id="1.10.10.880">
    <property type="entry name" value="Anti sigma-E protein RseA, N-terminal domain"/>
    <property type="match status" value="1"/>
</dbReference>
<evidence type="ECO:0000313" key="3">
    <source>
        <dbReference type="EMBL" id="BAO81570.1"/>
    </source>
</evidence>
<dbReference type="AlphaFoldDB" id="A0A060NJZ1"/>
<dbReference type="PANTHER" id="PTHR38104:SF1">
    <property type="entry name" value="ANTI-SIGMA-E FACTOR RSEA"/>
    <property type="match status" value="1"/>
</dbReference>
<dbReference type="Pfam" id="PF03872">
    <property type="entry name" value="RseA_N"/>
    <property type="match status" value="1"/>
</dbReference>
<keyword evidence="3" id="KW-0238">DNA-binding</keyword>
<keyword evidence="4" id="KW-1185">Reference proteome</keyword>
<evidence type="ECO:0000259" key="2">
    <source>
        <dbReference type="Pfam" id="PF03872"/>
    </source>
</evidence>
<evidence type="ECO:0000256" key="1">
    <source>
        <dbReference type="SAM" id="MobiDB-lite"/>
    </source>
</evidence>
<gene>
    <name evidence="3" type="ORF">SRAA_1716</name>
</gene>
<dbReference type="HOGENOM" id="CLU_081225_0_0_4"/>
<dbReference type="PANTHER" id="PTHR38104">
    <property type="match status" value="1"/>
</dbReference>
<dbReference type="RefSeq" id="WP_082039992.1">
    <property type="nucleotide sequence ID" value="NZ_AP014568.1"/>
</dbReference>
<dbReference type="CDD" id="cd16328">
    <property type="entry name" value="RseA_N"/>
    <property type="match status" value="1"/>
</dbReference>
<dbReference type="InterPro" id="IPR005572">
    <property type="entry name" value="Anti-sigma_E_RseA_N"/>
</dbReference>
<name>A0A060NJZ1_9BURK</name>
<dbReference type="InterPro" id="IPR036147">
    <property type="entry name" value="Anti-sigma_E_RseA_N_sf"/>
</dbReference>
<dbReference type="Proteomes" id="UP000067461">
    <property type="component" value="Chromosome"/>
</dbReference>
<dbReference type="SUPFAM" id="SSF89069">
    <property type="entry name" value="N-terminal, cytoplasmic domain of anti-sigmaE factor RseA"/>
    <property type="match status" value="1"/>
</dbReference>
<dbReference type="GO" id="GO:0003677">
    <property type="term" value="F:DNA binding"/>
    <property type="evidence" value="ECO:0007669"/>
    <property type="project" value="UniProtKB-KW"/>
</dbReference>
<sequence length="235" mass="24224">MQTKPSTLAADSGPTDAAPVFDEASAPPLEWLSALLDGECPPERVAQATAAHAGSGTGAATDLYADWSRYHWIGEALRGSAARPVPLASPAFADAVLARLAQEPAPARSPVEAAPAPTVTPPQAAANDAVFRWKMVAGLASVATMAALSWSFLLGGVATDQGQQWAQAPAPQAVAVSDQSSEPAGLQGVVTAKGLMWRDPQLDTLLAAHRQHGGMNALHVPVGFLRNATYDHSAP</sequence>
<reference evidence="3 4" key="1">
    <citation type="journal article" date="2014" name="Nat. Commun.">
        <title>Physiological and genomic features of highly alkaliphilic hydrogen-utilizing Betaproteobacteria from a continental serpentinizing site.</title>
        <authorList>
            <person name="Suzuki S."/>
            <person name="Kuenen J.G."/>
            <person name="Schipper K."/>
            <person name="van der Velde S."/>
            <person name="Ishii S."/>
            <person name="Wu A."/>
            <person name="Sorokin D.Y."/>
            <person name="Tenney A."/>
            <person name="Meng X.Y."/>
            <person name="Morrill P.L."/>
            <person name="Kamagata Y."/>
            <person name="Muyzer G."/>
            <person name="Nealson K.H."/>
        </authorList>
    </citation>
    <scope>NUCLEOTIDE SEQUENCE [LARGE SCALE GENOMIC DNA]</scope>
    <source>
        <strain evidence="3 4">A1</strain>
    </source>
</reference>
<dbReference type="KEGG" id="cbaa:SRAA_1716"/>
<proteinExistence type="predicted"/>
<feature type="region of interest" description="Disordered" evidence="1">
    <location>
        <begin position="1"/>
        <end position="20"/>
    </location>
</feature>
<dbReference type="GO" id="GO:0016989">
    <property type="term" value="F:sigma factor antagonist activity"/>
    <property type="evidence" value="ECO:0007669"/>
    <property type="project" value="InterPro"/>
</dbReference>
<dbReference type="InterPro" id="IPR052383">
    <property type="entry name" value="Anti-sigma-E_RseA-like"/>
</dbReference>
<accession>A0A060NJZ1</accession>
<protein>
    <submittedName>
        <fullName evidence="3">DNA-binding ferritin-like protein</fullName>
    </submittedName>
</protein>
<evidence type="ECO:0000313" key="4">
    <source>
        <dbReference type="Proteomes" id="UP000067461"/>
    </source>
</evidence>
<feature type="domain" description="Anti sigma-E protein RseA N-terminal" evidence="2">
    <location>
        <begin position="30"/>
        <end position="117"/>
    </location>
</feature>
<dbReference type="STRING" id="1458425.SRAA_1716"/>